<feature type="domain" description="Major facilitator superfamily (MFS) profile" evidence="9">
    <location>
        <begin position="1"/>
        <end position="401"/>
    </location>
</feature>
<feature type="transmembrane region" description="Helical" evidence="8">
    <location>
        <begin position="314"/>
        <end position="335"/>
    </location>
</feature>
<feature type="transmembrane region" description="Helical" evidence="8">
    <location>
        <begin position="377"/>
        <end position="397"/>
    </location>
</feature>
<dbReference type="SUPFAM" id="SSF103473">
    <property type="entry name" value="MFS general substrate transporter"/>
    <property type="match status" value="1"/>
</dbReference>
<dbReference type="PROSITE" id="PS50850">
    <property type="entry name" value="MFS"/>
    <property type="match status" value="1"/>
</dbReference>
<dbReference type="Pfam" id="PF05977">
    <property type="entry name" value="MFS_3"/>
    <property type="match status" value="1"/>
</dbReference>
<evidence type="ECO:0000256" key="3">
    <source>
        <dbReference type="ARBA" id="ARBA00022475"/>
    </source>
</evidence>
<feature type="region of interest" description="Disordered" evidence="7">
    <location>
        <begin position="474"/>
        <end position="512"/>
    </location>
</feature>
<evidence type="ECO:0000256" key="8">
    <source>
        <dbReference type="SAM" id="Phobius"/>
    </source>
</evidence>
<dbReference type="RefSeq" id="WP_319953647.1">
    <property type="nucleotide sequence ID" value="NZ_JAXAVX010000003.1"/>
</dbReference>
<comment type="caution">
    <text evidence="10">The sequence shown here is derived from an EMBL/GenBank/DDBJ whole genome shotgun (WGS) entry which is preliminary data.</text>
</comment>
<dbReference type="InterPro" id="IPR010290">
    <property type="entry name" value="TM_effector"/>
</dbReference>
<comment type="subcellular location">
    <subcellularLocation>
        <location evidence="1">Cell membrane</location>
        <topology evidence="1">Multi-pass membrane protein</topology>
    </subcellularLocation>
</comment>
<keyword evidence="5 8" id="KW-1133">Transmembrane helix</keyword>
<dbReference type="Gene3D" id="1.20.1250.20">
    <property type="entry name" value="MFS general substrate transporter like domains"/>
    <property type="match status" value="1"/>
</dbReference>
<sequence>MTAALHRTFAALEVPNYRRYFGGQVVSVSGNWIQNVATMWLMVQLTGDGLAVGLTVALQFLPLMLLGAWGGLLADRVDKRRLLLGTQAALAAPAIVLAATTALGVVTPLLVYAMVLVRGAAMAIDNPARQSLPIELVGPERVVNAVALNSVVIQAARIVGPAIAGATIALVGIAWCFVLDALTFVAMLVALWRIDPDELHRAPRAARRPGALREGVRYVARTPALRIPLGMMALVGLLSFNFQVVLPLLAHDTWQGTATTFTLLTMTMALGSIAGALAAGSRATVSPRLLVVAAALFGVFQLLAAGAPSLPLQLVPLVLLGVASVTFSAGVNSTLQLDVAPEMRGRVMGLYSLVFLGSTPIGAPLVGWLSGAVGPRAGMALGGAAALVAAAGAWVAYRRAGIATGRAGVAPTTVAAEPADAAVTGELPVVVDRRAPLPVAGAATRPAVTGALPRVGRTPGVTGELPVAAAAMRGPRRPRACEDPAETGGRERRAGRRRTAAAALSGRARDRA</sequence>
<feature type="transmembrane region" description="Helical" evidence="8">
    <location>
        <begin position="49"/>
        <end position="69"/>
    </location>
</feature>
<evidence type="ECO:0000313" key="10">
    <source>
        <dbReference type="EMBL" id="MDX8151491.1"/>
    </source>
</evidence>
<evidence type="ECO:0000313" key="11">
    <source>
        <dbReference type="Proteomes" id="UP001277761"/>
    </source>
</evidence>
<feature type="transmembrane region" description="Helical" evidence="8">
    <location>
        <begin position="256"/>
        <end position="277"/>
    </location>
</feature>
<feature type="transmembrane region" description="Helical" evidence="8">
    <location>
        <begin position="289"/>
        <end position="308"/>
    </location>
</feature>
<keyword evidence="6 8" id="KW-0472">Membrane</keyword>
<keyword evidence="11" id="KW-1185">Reference proteome</keyword>
<feature type="transmembrane region" description="Helical" evidence="8">
    <location>
        <begin position="90"/>
        <end position="115"/>
    </location>
</feature>
<keyword evidence="3" id="KW-1003">Cell membrane</keyword>
<accession>A0ABU4VI33</accession>
<evidence type="ECO:0000256" key="6">
    <source>
        <dbReference type="ARBA" id="ARBA00023136"/>
    </source>
</evidence>
<reference evidence="10 11" key="1">
    <citation type="submission" date="2023-11" db="EMBL/GenBank/DDBJ databases">
        <authorList>
            <person name="Xu M."/>
            <person name="Jiang T."/>
        </authorList>
    </citation>
    <scope>NUCLEOTIDE SEQUENCE [LARGE SCALE GENOMIC DNA]</scope>
    <source>
        <strain evidence="10 11">SD</strain>
    </source>
</reference>
<feature type="transmembrane region" description="Helical" evidence="8">
    <location>
        <begin position="347"/>
        <end position="371"/>
    </location>
</feature>
<dbReference type="PANTHER" id="PTHR23513">
    <property type="entry name" value="INTEGRAL MEMBRANE EFFLUX PROTEIN-RELATED"/>
    <property type="match status" value="1"/>
</dbReference>
<name>A0ABU4VI33_9ACTN</name>
<dbReference type="CDD" id="cd06173">
    <property type="entry name" value="MFS_MefA_like"/>
    <property type="match status" value="1"/>
</dbReference>
<evidence type="ECO:0000256" key="1">
    <source>
        <dbReference type="ARBA" id="ARBA00004651"/>
    </source>
</evidence>
<evidence type="ECO:0000259" key="9">
    <source>
        <dbReference type="PROSITE" id="PS50850"/>
    </source>
</evidence>
<dbReference type="Proteomes" id="UP001277761">
    <property type="component" value="Unassembled WGS sequence"/>
</dbReference>
<dbReference type="PANTHER" id="PTHR23513:SF11">
    <property type="entry name" value="STAPHYLOFERRIN A TRANSPORTER"/>
    <property type="match status" value="1"/>
</dbReference>
<proteinExistence type="predicted"/>
<evidence type="ECO:0000256" key="4">
    <source>
        <dbReference type="ARBA" id="ARBA00022692"/>
    </source>
</evidence>
<evidence type="ECO:0000256" key="5">
    <source>
        <dbReference type="ARBA" id="ARBA00022989"/>
    </source>
</evidence>
<gene>
    <name evidence="10" type="ORF">SK069_07815</name>
</gene>
<dbReference type="EMBL" id="JAXAVX010000003">
    <property type="protein sequence ID" value="MDX8151491.1"/>
    <property type="molecule type" value="Genomic_DNA"/>
</dbReference>
<protein>
    <submittedName>
        <fullName evidence="10">MFS transporter</fullName>
    </submittedName>
</protein>
<feature type="transmembrane region" description="Helical" evidence="8">
    <location>
        <begin position="227"/>
        <end position="250"/>
    </location>
</feature>
<organism evidence="10 11">
    <name type="scientific">Patulibacter brassicae</name>
    <dbReference type="NCBI Taxonomy" id="1705717"/>
    <lineage>
        <taxon>Bacteria</taxon>
        <taxon>Bacillati</taxon>
        <taxon>Actinomycetota</taxon>
        <taxon>Thermoleophilia</taxon>
        <taxon>Solirubrobacterales</taxon>
        <taxon>Patulibacteraceae</taxon>
        <taxon>Patulibacter</taxon>
    </lineage>
</organism>
<evidence type="ECO:0000256" key="7">
    <source>
        <dbReference type="SAM" id="MobiDB-lite"/>
    </source>
</evidence>
<dbReference type="InterPro" id="IPR036259">
    <property type="entry name" value="MFS_trans_sf"/>
</dbReference>
<keyword evidence="2" id="KW-0813">Transport</keyword>
<keyword evidence="4 8" id="KW-0812">Transmembrane</keyword>
<dbReference type="InterPro" id="IPR020846">
    <property type="entry name" value="MFS_dom"/>
</dbReference>
<evidence type="ECO:0000256" key="2">
    <source>
        <dbReference type="ARBA" id="ARBA00022448"/>
    </source>
</evidence>
<feature type="transmembrane region" description="Helical" evidence="8">
    <location>
        <begin position="168"/>
        <end position="192"/>
    </location>
</feature>